<comment type="caution">
    <text evidence="1">The sequence shown here is derived from an EMBL/GenBank/DDBJ whole genome shotgun (WGS) entry which is preliminary data.</text>
</comment>
<sequence>MICKKEDFTHYSVGELAQVNTLAAGNQALPMPADADVPSSGNLPPLEPLMPMLSQLDIVRIPAVICELAEWLASK</sequence>
<evidence type="ECO:0000313" key="2">
    <source>
        <dbReference type="Proteomes" id="UP000624703"/>
    </source>
</evidence>
<organism evidence="1 2">
    <name type="scientific">Persicirhabdus sediminis</name>
    <dbReference type="NCBI Taxonomy" id="454144"/>
    <lineage>
        <taxon>Bacteria</taxon>
        <taxon>Pseudomonadati</taxon>
        <taxon>Verrucomicrobiota</taxon>
        <taxon>Verrucomicrobiia</taxon>
        <taxon>Verrucomicrobiales</taxon>
        <taxon>Verrucomicrobiaceae</taxon>
        <taxon>Persicirhabdus</taxon>
    </lineage>
</organism>
<dbReference type="EMBL" id="JAENIM010000045">
    <property type="protein sequence ID" value="MBK1792462.1"/>
    <property type="molecule type" value="Genomic_DNA"/>
</dbReference>
<proteinExistence type="predicted"/>
<name>A0A8J7MG78_9BACT</name>
<evidence type="ECO:0000313" key="1">
    <source>
        <dbReference type="EMBL" id="MBK1792462.1"/>
    </source>
</evidence>
<protein>
    <submittedName>
        <fullName evidence="1">Uncharacterized protein</fullName>
    </submittedName>
</protein>
<gene>
    <name evidence="1" type="ORF">JIN82_14960</name>
</gene>
<dbReference type="RefSeq" id="WP_200312472.1">
    <property type="nucleotide sequence ID" value="NZ_JAENIM010000045.1"/>
</dbReference>
<dbReference type="AlphaFoldDB" id="A0A8J7MG78"/>
<dbReference type="Proteomes" id="UP000624703">
    <property type="component" value="Unassembled WGS sequence"/>
</dbReference>
<keyword evidence="2" id="KW-1185">Reference proteome</keyword>
<reference evidence="1" key="1">
    <citation type="submission" date="2021-01" db="EMBL/GenBank/DDBJ databases">
        <title>Modified the classification status of verrucomicrobia.</title>
        <authorList>
            <person name="Feng X."/>
        </authorList>
    </citation>
    <scope>NUCLEOTIDE SEQUENCE</scope>
    <source>
        <strain evidence="1">_KCTC 22039</strain>
    </source>
</reference>
<accession>A0A8J7MG78</accession>